<evidence type="ECO:0000313" key="1">
    <source>
        <dbReference type="EMBL" id="THH12563.1"/>
    </source>
</evidence>
<dbReference type="EMBL" id="SGPM01001212">
    <property type="protein sequence ID" value="THH12563.1"/>
    <property type="molecule type" value="Genomic_DNA"/>
</dbReference>
<keyword evidence="2" id="KW-1185">Reference proteome</keyword>
<gene>
    <name evidence="1" type="ORF">EUX98_g9801</name>
</gene>
<reference evidence="1 2" key="1">
    <citation type="submission" date="2019-02" db="EMBL/GenBank/DDBJ databases">
        <title>Genome sequencing of the rare red list fungi Antrodiella citrinella (Flaviporus citrinellus).</title>
        <authorList>
            <person name="Buettner E."/>
            <person name="Kellner H."/>
        </authorList>
    </citation>
    <scope>NUCLEOTIDE SEQUENCE [LARGE SCALE GENOMIC DNA]</scope>
    <source>
        <strain evidence="1 2">DSM 108506</strain>
    </source>
</reference>
<protein>
    <submittedName>
        <fullName evidence="1">Uncharacterized protein</fullName>
    </submittedName>
</protein>
<proteinExistence type="predicted"/>
<name>A0A4V3XE72_9APHY</name>
<evidence type="ECO:0000313" key="2">
    <source>
        <dbReference type="Proteomes" id="UP000308730"/>
    </source>
</evidence>
<dbReference type="AlphaFoldDB" id="A0A4V3XE72"/>
<organism evidence="1 2">
    <name type="scientific">Antrodiella citrinella</name>
    <dbReference type="NCBI Taxonomy" id="2447956"/>
    <lineage>
        <taxon>Eukaryota</taxon>
        <taxon>Fungi</taxon>
        <taxon>Dikarya</taxon>
        <taxon>Basidiomycota</taxon>
        <taxon>Agaricomycotina</taxon>
        <taxon>Agaricomycetes</taxon>
        <taxon>Polyporales</taxon>
        <taxon>Steccherinaceae</taxon>
        <taxon>Antrodiella</taxon>
    </lineage>
</organism>
<comment type="caution">
    <text evidence="1">The sequence shown here is derived from an EMBL/GenBank/DDBJ whole genome shotgun (WGS) entry which is preliminary data.</text>
</comment>
<accession>A0A4V3XE72</accession>
<sequence length="60" mass="6842">MVSYGRIRYQRAVGLINACPTGNVYLVPVCDNPEWDGVLELGREMKGDNRLEVRYDIVNL</sequence>
<dbReference type="Proteomes" id="UP000308730">
    <property type="component" value="Unassembled WGS sequence"/>
</dbReference>